<dbReference type="RefSeq" id="XP_030530234.2">
    <property type="nucleotide sequence ID" value="XM_030674374.2"/>
</dbReference>
<dbReference type="PANTHER" id="PTHR45676">
    <property type="entry name" value="RING-H2 FINGER PROTEIN ATL51-RELATED"/>
    <property type="match status" value="1"/>
</dbReference>
<dbReference type="GO" id="GO:0008270">
    <property type="term" value="F:zinc ion binding"/>
    <property type="evidence" value="ECO:0007669"/>
    <property type="project" value="UniProtKB-KW"/>
</dbReference>
<evidence type="ECO:0000259" key="4">
    <source>
        <dbReference type="PROSITE" id="PS50089"/>
    </source>
</evidence>
<dbReference type="Gene3D" id="3.30.40.10">
    <property type="entry name" value="Zinc/RING finger domain, C3HC4 (zinc finger)"/>
    <property type="match status" value="1"/>
</dbReference>
<name>A0A8B8P6I4_9MYRT</name>
<evidence type="ECO:0000256" key="1">
    <source>
        <dbReference type="PROSITE-ProRule" id="PRU00175"/>
    </source>
</evidence>
<proteinExistence type="predicted"/>
<feature type="domain" description="RING-type" evidence="4">
    <location>
        <begin position="137"/>
        <end position="179"/>
    </location>
</feature>
<feature type="region of interest" description="Disordered" evidence="2">
    <location>
        <begin position="90"/>
        <end position="114"/>
    </location>
</feature>
<keyword evidence="1" id="KW-0863">Zinc-finger</keyword>
<gene>
    <name evidence="6" type="primary">LOC115740780</name>
</gene>
<dbReference type="KEGG" id="rarg:115740780"/>
<accession>A0A8B8P6I4</accession>
<dbReference type="SUPFAM" id="SSF57850">
    <property type="entry name" value="RING/U-box"/>
    <property type="match status" value="1"/>
</dbReference>
<evidence type="ECO:0000256" key="3">
    <source>
        <dbReference type="SAM" id="Phobius"/>
    </source>
</evidence>
<keyword evidence="1" id="KW-0862">Zinc</keyword>
<evidence type="ECO:0000313" key="5">
    <source>
        <dbReference type="Proteomes" id="UP000827889"/>
    </source>
</evidence>
<dbReference type="SMART" id="SM00184">
    <property type="entry name" value="RING"/>
    <property type="match status" value="1"/>
</dbReference>
<dbReference type="InterPro" id="IPR001841">
    <property type="entry name" value="Znf_RING"/>
</dbReference>
<dbReference type="InterPro" id="IPR013083">
    <property type="entry name" value="Znf_RING/FYVE/PHD"/>
</dbReference>
<dbReference type="Proteomes" id="UP000827889">
    <property type="component" value="Chromosome 7"/>
</dbReference>
<feature type="transmembrane region" description="Helical" evidence="3">
    <location>
        <begin position="39"/>
        <end position="58"/>
    </location>
</feature>
<evidence type="ECO:0000313" key="6">
    <source>
        <dbReference type="RefSeq" id="XP_030530234.2"/>
    </source>
</evidence>
<dbReference type="GO" id="GO:0016567">
    <property type="term" value="P:protein ubiquitination"/>
    <property type="evidence" value="ECO:0007669"/>
    <property type="project" value="TreeGrafter"/>
</dbReference>
<dbReference type="PANTHER" id="PTHR45676:SF159">
    <property type="entry name" value="RING-H2 FINGER PROTEIN ATL51"/>
    <property type="match status" value="1"/>
</dbReference>
<dbReference type="AlphaFoldDB" id="A0A8B8P6I4"/>
<keyword evidence="5" id="KW-1185">Reference proteome</keyword>
<keyword evidence="3" id="KW-1133">Transmembrane helix</keyword>
<evidence type="ECO:0000256" key="2">
    <source>
        <dbReference type="SAM" id="MobiDB-lite"/>
    </source>
</evidence>
<keyword evidence="3" id="KW-0472">Membrane</keyword>
<dbReference type="PROSITE" id="PS50089">
    <property type="entry name" value="ZF_RING_2"/>
    <property type="match status" value="1"/>
</dbReference>
<feature type="transmembrane region" description="Helical" evidence="3">
    <location>
        <begin position="12"/>
        <end position="33"/>
    </location>
</feature>
<protein>
    <submittedName>
        <fullName evidence="6">RING-H2 finger protein ATL57-like</fullName>
    </submittedName>
</protein>
<dbReference type="GeneID" id="115740780"/>
<keyword evidence="3" id="KW-0812">Transmembrane</keyword>
<organism evidence="5 6">
    <name type="scientific">Rhodamnia argentea</name>
    <dbReference type="NCBI Taxonomy" id="178133"/>
    <lineage>
        <taxon>Eukaryota</taxon>
        <taxon>Viridiplantae</taxon>
        <taxon>Streptophyta</taxon>
        <taxon>Embryophyta</taxon>
        <taxon>Tracheophyta</taxon>
        <taxon>Spermatophyta</taxon>
        <taxon>Magnoliopsida</taxon>
        <taxon>eudicotyledons</taxon>
        <taxon>Gunneridae</taxon>
        <taxon>Pentapetalae</taxon>
        <taxon>rosids</taxon>
        <taxon>malvids</taxon>
        <taxon>Myrtales</taxon>
        <taxon>Myrtaceae</taxon>
        <taxon>Myrtoideae</taxon>
        <taxon>Myrteae</taxon>
        <taxon>Australasian group</taxon>
        <taxon>Rhodamnia</taxon>
    </lineage>
</organism>
<keyword evidence="1" id="KW-0479">Metal-binding</keyword>
<dbReference type="Pfam" id="PF13639">
    <property type="entry name" value="zf-RING_2"/>
    <property type="match status" value="1"/>
</dbReference>
<reference evidence="6" key="1">
    <citation type="submission" date="2025-08" db="UniProtKB">
        <authorList>
            <consortium name="RefSeq"/>
        </authorList>
    </citation>
    <scope>IDENTIFICATION</scope>
    <source>
        <tissue evidence="6">Leaf</tissue>
    </source>
</reference>
<sequence>MASPAFSPIPQTFFPALFGFASFIDSPLVQSILDGLRRYVILIVVSVLFLCLVIYPCLRDLFDILVQDLDIGPRFDDLEAGRRLPLLGRLRGGQPLRSPADPLRRSRTHRSSPESEALMRIHVYGSGGGEEAKHTDCVICLEDFKDGEECLRPTCCDHTFHKACLNRWLLERRRCPICQARVAAAVVAHTIAPRPRPILATQVKAPLGSKVKPVVKAI</sequence>